<gene>
    <name evidence="2" type="ORF">GALMADRAFT_445556</name>
</gene>
<dbReference type="Proteomes" id="UP000027222">
    <property type="component" value="Unassembled WGS sequence"/>
</dbReference>
<reference evidence="3" key="1">
    <citation type="journal article" date="2014" name="Proc. Natl. Acad. Sci. U.S.A.">
        <title>Extensive sampling of basidiomycete genomes demonstrates inadequacy of the white-rot/brown-rot paradigm for wood decay fungi.</title>
        <authorList>
            <person name="Riley R."/>
            <person name="Salamov A.A."/>
            <person name="Brown D.W."/>
            <person name="Nagy L.G."/>
            <person name="Floudas D."/>
            <person name="Held B.W."/>
            <person name="Levasseur A."/>
            <person name="Lombard V."/>
            <person name="Morin E."/>
            <person name="Otillar R."/>
            <person name="Lindquist E.A."/>
            <person name="Sun H."/>
            <person name="LaButti K.M."/>
            <person name="Schmutz J."/>
            <person name="Jabbour D."/>
            <person name="Luo H."/>
            <person name="Baker S.E."/>
            <person name="Pisabarro A.G."/>
            <person name="Walton J.D."/>
            <person name="Blanchette R.A."/>
            <person name="Henrissat B."/>
            <person name="Martin F."/>
            <person name="Cullen D."/>
            <person name="Hibbett D.S."/>
            <person name="Grigoriev I.V."/>
        </authorList>
    </citation>
    <scope>NUCLEOTIDE SEQUENCE [LARGE SCALE GENOMIC DNA]</scope>
    <source>
        <strain evidence="3">CBS 339.88</strain>
    </source>
</reference>
<dbReference type="HOGENOM" id="CLU_767359_0_0_1"/>
<proteinExistence type="predicted"/>
<dbReference type="EMBL" id="KL142378">
    <property type="protein sequence ID" value="KDR76440.1"/>
    <property type="molecule type" value="Genomic_DNA"/>
</dbReference>
<keyword evidence="3" id="KW-1185">Reference proteome</keyword>
<dbReference type="AlphaFoldDB" id="A0A067SZV9"/>
<dbReference type="OrthoDB" id="2130750at2759"/>
<protein>
    <submittedName>
        <fullName evidence="2">Uncharacterized protein</fullName>
    </submittedName>
</protein>
<evidence type="ECO:0000256" key="1">
    <source>
        <dbReference type="SAM" id="MobiDB-lite"/>
    </source>
</evidence>
<name>A0A067SZV9_GALM3</name>
<feature type="compositionally biased region" description="Polar residues" evidence="1">
    <location>
        <begin position="266"/>
        <end position="286"/>
    </location>
</feature>
<evidence type="ECO:0000313" key="3">
    <source>
        <dbReference type="Proteomes" id="UP000027222"/>
    </source>
</evidence>
<evidence type="ECO:0000313" key="2">
    <source>
        <dbReference type="EMBL" id="KDR76440.1"/>
    </source>
</evidence>
<dbReference type="STRING" id="685588.A0A067SZV9"/>
<feature type="region of interest" description="Disordered" evidence="1">
    <location>
        <begin position="230"/>
        <end position="291"/>
    </location>
</feature>
<accession>A0A067SZV9</accession>
<sequence length="378" mass="42232">MVAQISQILLHGLFRVSLSDTAFYRLTRGNWGTMARAGGCHCLTCIQNAPRVFKFAHEPDVNSKILQLGACRALVGMFGVGWCTKEFAEISPTLLALVFADMKKLVTPANVLSLLFAADGGLEMLARTPEEGRSWANVVKTHITSVRNLVDDILWRYPLECFASQTWAILMRGNPYLIEIGDGESRSIMVEPILNALSRVAHKFQMTESSITLYHGLRRFVQPSWQQKNQDLAHYSSPRQPSTESQSRHNSLIRRRSSLSTITARPTSTESQRRQNSPLNSRSSFDPQPAETYASSSASLYSLISQQTEYLSLDSTAADETLLHPTLSNYTFASIYSSASSRTMSTDYGIYYTRMALSQETVGDGETVEITEERHLHL</sequence>
<organism evidence="2 3">
    <name type="scientific">Galerina marginata (strain CBS 339.88)</name>
    <dbReference type="NCBI Taxonomy" id="685588"/>
    <lineage>
        <taxon>Eukaryota</taxon>
        <taxon>Fungi</taxon>
        <taxon>Dikarya</taxon>
        <taxon>Basidiomycota</taxon>
        <taxon>Agaricomycotina</taxon>
        <taxon>Agaricomycetes</taxon>
        <taxon>Agaricomycetidae</taxon>
        <taxon>Agaricales</taxon>
        <taxon>Agaricineae</taxon>
        <taxon>Strophariaceae</taxon>
        <taxon>Galerina</taxon>
    </lineage>
</organism>